<sequence>MNKNIKDTQSSISTQSSNFGEQGALVSFSKTYQPAIVNKAGKLITALYMVTDVMDKEEPIKNKLRTLGTEIISDMHSVPSDIDSKITEIMSFLNIATAMSFISEMNCSILKKEFSVLQQSIKESAQMKPAWLEDFLEEEFPPLLDKEGNEGRFLENSPHPNPLLIKPARLERSGGERGSPISKGHVRIGVQKRDAFLKIIKDMSDRSIVSQGVHTGSDFGVLKKQRRNDIINMVKVVGGSATITDIRDQVQMAPAQAGLLVSCSEKTLQRELMSMTKDGLLKKTGEKRWSRYFIK</sequence>
<protein>
    <recommendedName>
        <fullName evidence="3">HTH deoR-type domain-containing protein</fullName>
    </recommendedName>
</protein>
<name>A0A1F6VE44_9BACT</name>
<comment type="caution">
    <text evidence="1">The sequence shown here is derived from an EMBL/GenBank/DDBJ whole genome shotgun (WGS) entry which is preliminary data.</text>
</comment>
<evidence type="ECO:0000313" key="2">
    <source>
        <dbReference type="Proteomes" id="UP000178235"/>
    </source>
</evidence>
<organism evidence="1 2">
    <name type="scientific">Candidatus Nomurabacteria bacterium RIFCSPHIGHO2_01_FULL_42_15</name>
    <dbReference type="NCBI Taxonomy" id="1801742"/>
    <lineage>
        <taxon>Bacteria</taxon>
        <taxon>Candidatus Nomuraibacteriota</taxon>
    </lineage>
</organism>
<accession>A0A1F6VE44</accession>
<reference evidence="1 2" key="1">
    <citation type="journal article" date="2016" name="Nat. Commun.">
        <title>Thousands of microbial genomes shed light on interconnected biogeochemical processes in an aquifer system.</title>
        <authorList>
            <person name="Anantharaman K."/>
            <person name="Brown C.T."/>
            <person name="Hug L.A."/>
            <person name="Sharon I."/>
            <person name="Castelle C.J."/>
            <person name="Probst A.J."/>
            <person name="Thomas B.C."/>
            <person name="Singh A."/>
            <person name="Wilkins M.J."/>
            <person name="Karaoz U."/>
            <person name="Brodie E.L."/>
            <person name="Williams K.H."/>
            <person name="Hubbard S.S."/>
            <person name="Banfield J.F."/>
        </authorList>
    </citation>
    <scope>NUCLEOTIDE SEQUENCE [LARGE SCALE GENOMIC DNA]</scope>
</reference>
<evidence type="ECO:0000313" key="1">
    <source>
        <dbReference type="EMBL" id="OGI67943.1"/>
    </source>
</evidence>
<dbReference type="AlphaFoldDB" id="A0A1F6VE44"/>
<proteinExistence type="predicted"/>
<dbReference type="EMBL" id="MFTS01000007">
    <property type="protein sequence ID" value="OGI67943.1"/>
    <property type="molecule type" value="Genomic_DNA"/>
</dbReference>
<evidence type="ECO:0008006" key="3">
    <source>
        <dbReference type="Google" id="ProtNLM"/>
    </source>
</evidence>
<gene>
    <name evidence="1" type="ORF">A2738_03800</name>
</gene>
<dbReference type="Proteomes" id="UP000178235">
    <property type="component" value="Unassembled WGS sequence"/>
</dbReference>